<evidence type="ECO:0000313" key="3">
    <source>
        <dbReference type="Proteomes" id="UP000298656"/>
    </source>
</evidence>
<evidence type="ECO:0000313" key="2">
    <source>
        <dbReference type="EMBL" id="QCP51309.1"/>
    </source>
</evidence>
<dbReference type="PROSITE" id="PS51257">
    <property type="entry name" value="PROKAR_LIPOPROTEIN"/>
    <property type="match status" value="1"/>
</dbReference>
<accession>A0A4P8IZE4</accession>
<dbReference type="KEGG" id="tvl:FAZ95_20430"/>
<sequence length="446" mass="44141">MSHAISKGVALAIAAAPLFVACGGGTASAPTAINAPQCSGSSCGVQGPPAQGTTASLCPATADIVNSTYLGGAGSGEIASIHIDAVAMTYTLKWYESPIPLAAGNVTPTRAGTTITGSVMHPPAGTLPTAEQTRCAFILEPGAGTAAATGGTYSTTSTFNSANPPMILIGNGVAGGGIPGAEVQYPGVLGLFAVPDRKFDFYPFIGFAQVDTRLADLRGTYNALLYHIQPSDSWAQAGVNAVETFDASGNCSSTSGCKTTGGAWTASTSGSYFASSAPPKIVNGAQIGQSAQAHMVIGQLNGAIVPVVVRTGNANPGQLAVDDESGIALLTAAQSLASGGFDGAYAGADSNFKYTATLIQGGLGSFVNPSTSAQESGFALQYGLSSPGLVGVTDQQGNAGFAIASGGLYAILIQGEENGGITASSGIVGQTTSSVPYFGIGALVSK</sequence>
<keyword evidence="3" id="KW-1185">Reference proteome</keyword>
<gene>
    <name evidence="2" type="ORF">FAZ95_20430</name>
</gene>
<dbReference type="AlphaFoldDB" id="A0A4P8IZE4"/>
<keyword evidence="1" id="KW-0732">Signal</keyword>
<reference evidence="2 3" key="1">
    <citation type="submission" date="2019-05" db="EMBL/GenBank/DDBJ databases">
        <title>Burkholderia sp. DHOD12, isolated from subtropical forest soil.</title>
        <authorList>
            <person name="Gao Z.-H."/>
            <person name="Qiu L.-H."/>
        </authorList>
    </citation>
    <scope>NUCLEOTIDE SEQUENCE [LARGE SCALE GENOMIC DNA]</scope>
    <source>
        <strain evidence="2 3">DHOD12</strain>
    </source>
</reference>
<proteinExistence type="predicted"/>
<organism evidence="2 3">
    <name type="scientific">Trinickia violacea</name>
    <dbReference type="NCBI Taxonomy" id="2571746"/>
    <lineage>
        <taxon>Bacteria</taxon>
        <taxon>Pseudomonadati</taxon>
        <taxon>Pseudomonadota</taxon>
        <taxon>Betaproteobacteria</taxon>
        <taxon>Burkholderiales</taxon>
        <taxon>Burkholderiaceae</taxon>
        <taxon>Trinickia</taxon>
    </lineage>
</organism>
<dbReference type="OrthoDB" id="8951775at2"/>
<dbReference type="Pfam" id="PF11170">
    <property type="entry name" value="DUF2957"/>
    <property type="match status" value="1"/>
</dbReference>
<dbReference type="InterPro" id="IPR021340">
    <property type="entry name" value="DUF2957"/>
</dbReference>
<feature type="signal peptide" evidence="1">
    <location>
        <begin position="1"/>
        <end position="29"/>
    </location>
</feature>
<dbReference type="Proteomes" id="UP000298656">
    <property type="component" value="Chromosome 1"/>
</dbReference>
<feature type="chain" id="PRO_5020785113" evidence="1">
    <location>
        <begin position="30"/>
        <end position="446"/>
    </location>
</feature>
<protein>
    <submittedName>
        <fullName evidence="2">DUF2957 domain-containing protein</fullName>
    </submittedName>
</protein>
<name>A0A4P8IZE4_9BURK</name>
<dbReference type="EMBL" id="CP040077">
    <property type="protein sequence ID" value="QCP51309.1"/>
    <property type="molecule type" value="Genomic_DNA"/>
</dbReference>
<dbReference type="RefSeq" id="WP_137334094.1">
    <property type="nucleotide sequence ID" value="NZ_CP040077.1"/>
</dbReference>
<evidence type="ECO:0000256" key="1">
    <source>
        <dbReference type="SAM" id="SignalP"/>
    </source>
</evidence>